<evidence type="ECO:0000259" key="4">
    <source>
        <dbReference type="PROSITE" id="PS50995"/>
    </source>
</evidence>
<dbReference type="InterPro" id="IPR052526">
    <property type="entry name" value="HTH-type_Bedaq_tolerance"/>
</dbReference>
<proteinExistence type="predicted"/>
<dbReference type="InterPro" id="IPR036388">
    <property type="entry name" value="WH-like_DNA-bd_sf"/>
</dbReference>
<dbReference type="PROSITE" id="PS50995">
    <property type="entry name" value="HTH_MARR_2"/>
    <property type="match status" value="1"/>
</dbReference>
<feature type="domain" description="HTH marR-type" evidence="4">
    <location>
        <begin position="4"/>
        <end position="136"/>
    </location>
</feature>
<gene>
    <name evidence="5" type="ORF">EWH70_23085</name>
</gene>
<protein>
    <submittedName>
        <fullName evidence="5">MarR family transcriptional regulator</fullName>
    </submittedName>
</protein>
<dbReference type="InterPro" id="IPR023187">
    <property type="entry name" value="Tscrpt_reg_MarR-type_CS"/>
</dbReference>
<sequence length="140" mass="15269">MSGERSLASRLRLAVVRLNRKLRAQSAGETISLTQVSALSTLHKCGPLTPGQLAAREGVQPPSMTRVISALEELGYVERRPHPTDGRQAIVELSGMGLAFIEKSISVREAWLDAHLAELSEAEREVLWKAADIIDRMAGN</sequence>
<evidence type="ECO:0000313" key="5">
    <source>
        <dbReference type="EMBL" id="RZQ61831.1"/>
    </source>
</evidence>
<dbReference type="Gene3D" id="1.10.10.10">
    <property type="entry name" value="Winged helix-like DNA-binding domain superfamily/Winged helix DNA-binding domain"/>
    <property type="match status" value="1"/>
</dbReference>
<evidence type="ECO:0000256" key="3">
    <source>
        <dbReference type="ARBA" id="ARBA00023163"/>
    </source>
</evidence>
<dbReference type="PROSITE" id="PS01117">
    <property type="entry name" value="HTH_MARR_1"/>
    <property type="match status" value="1"/>
</dbReference>
<dbReference type="Pfam" id="PF01047">
    <property type="entry name" value="MarR"/>
    <property type="match status" value="1"/>
</dbReference>
<dbReference type="RefSeq" id="WP_130477563.1">
    <property type="nucleotide sequence ID" value="NZ_SFCC01000011.1"/>
</dbReference>
<dbReference type="PANTHER" id="PTHR39515:SF2">
    <property type="entry name" value="HTH-TYPE TRANSCRIPTIONAL REGULATOR RV0880"/>
    <property type="match status" value="1"/>
</dbReference>
<dbReference type="Proteomes" id="UP000292003">
    <property type="component" value="Unassembled WGS sequence"/>
</dbReference>
<dbReference type="OrthoDB" id="9804055at2"/>
<keyword evidence="3" id="KW-0804">Transcription</keyword>
<keyword evidence="1" id="KW-0805">Transcription regulation</keyword>
<dbReference type="GO" id="GO:0003700">
    <property type="term" value="F:DNA-binding transcription factor activity"/>
    <property type="evidence" value="ECO:0007669"/>
    <property type="project" value="InterPro"/>
</dbReference>
<dbReference type="AlphaFoldDB" id="A0A4Q7J2X6"/>
<evidence type="ECO:0000313" key="6">
    <source>
        <dbReference type="Proteomes" id="UP000292003"/>
    </source>
</evidence>
<dbReference type="EMBL" id="SFCC01000011">
    <property type="protein sequence ID" value="RZQ61831.1"/>
    <property type="molecule type" value="Genomic_DNA"/>
</dbReference>
<dbReference type="InterPro" id="IPR036390">
    <property type="entry name" value="WH_DNA-bd_sf"/>
</dbReference>
<reference evidence="5 6" key="1">
    <citation type="submission" date="2019-02" db="EMBL/GenBank/DDBJ databases">
        <title>Draft genome sequence of Amycolatopsis sp. 8-3EHSu isolated from roots of Suaeda maritima.</title>
        <authorList>
            <person name="Duangmal K."/>
            <person name="Chantavorakit T."/>
        </authorList>
    </citation>
    <scope>NUCLEOTIDE SEQUENCE [LARGE SCALE GENOMIC DNA]</scope>
    <source>
        <strain evidence="5 6">8-3EHSu</strain>
    </source>
</reference>
<dbReference type="SMART" id="SM00347">
    <property type="entry name" value="HTH_MARR"/>
    <property type="match status" value="1"/>
</dbReference>
<dbReference type="GO" id="GO:0003677">
    <property type="term" value="F:DNA binding"/>
    <property type="evidence" value="ECO:0007669"/>
    <property type="project" value="UniProtKB-KW"/>
</dbReference>
<name>A0A4Q7J2X6_9PSEU</name>
<dbReference type="InterPro" id="IPR000835">
    <property type="entry name" value="HTH_MarR-typ"/>
</dbReference>
<organism evidence="5 6">
    <name type="scientific">Amycolatopsis suaedae</name>
    <dbReference type="NCBI Taxonomy" id="2510978"/>
    <lineage>
        <taxon>Bacteria</taxon>
        <taxon>Bacillati</taxon>
        <taxon>Actinomycetota</taxon>
        <taxon>Actinomycetes</taxon>
        <taxon>Pseudonocardiales</taxon>
        <taxon>Pseudonocardiaceae</taxon>
        <taxon>Amycolatopsis</taxon>
    </lineage>
</organism>
<keyword evidence="2" id="KW-0238">DNA-binding</keyword>
<dbReference type="SUPFAM" id="SSF46785">
    <property type="entry name" value="Winged helix' DNA-binding domain"/>
    <property type="match status" value="1"/>
</dbReference>
<comment type="caution">
    <text evidence="5">The sequence shown here is derived from an EMBL/GenBank/DDBJ whole genome shotgun (WGS) entry which is preliminary data.</text>
</comment>
<keyword evidence="6" id="KW-1185">Reference proteome</keyword>
<dbReference type="PRINTS" id="PR00598">
    <property type="entry name" value="HTHMARR"/>
</dbReference>
<accession>A0A4Q7J2X6</accession>
<dbReference type="PANTHER" id="PTHR39515">
    <property type="entry name" value="CONSERVED PROTEIN"/>
    <property type="match status" value="1"/>
</dbReference>
<evidence type="ECO:0000256" key="1">
    <source>
        <dbReference type="ARBA" id="ARBA00023015"/>
    </source>
</evidence>
<evidence type="ECO:0000256" key="2">
    <source>
        <dbReference type="ARBA" id="ARBA00023125"/>
    </source>
</evidence>